<dbReference type="RefSeq" id="XP_007867773.1">
    <property type="nucleotide sequence ID" value="XM_007869582.1"/>
</dbReference>
<accession>S7Q1M3</accession>
<proteinExistence type="predicted"/>
<dbReference type="EMBL" id="KB469305">
    <property type="protein sequence ID" value="EPQ53427.1"/>
    <property type="molecule type" value="Genomic_DNA"/>
</dbReference>
<dbReference type="HOGENOM" id="CLU_842124_0_0_1"/>
<sequence>MPLRVRHSLSSSLEELLPDRLQHEDPPHPVDIANQIERVVIWNLKRTLMANVRGEHQLYGADNTYLHSCFPPRRNFSVIPQAILRRVGYVPKNTNPLKISVGSTGAEFLGRRSAVKVIPTDSDEPRQQYVCAVVEIKLSKVDIVTQEVEPQAEEYDNEGEASFESWYGIDQAGEGKGEDQGEGEGQCEDQSKDDGDGEGEDNGMQLQDMEGDQNAGDVVDDAVSVLLENMEALEGKAQMSLYMKMILKHNYRDPDLRGFLLDGNYFQRFKINGDQVVVDDPIDIFAPGDPLTMDLCNIASRHWNRDEVGGPPSPMDVDFLEALGLPVPGH</sequence>
<protein>
    <submittedName>
        <fullName evidence="2">Uncharacterized protein</fullName>
    </submittedName>
</protein>
<feature type="region of interest" description="Disordered" evidence="1">
    <location>
        <begin position="171"/>
        <end position="214"/>
    </location>
</feature>
<dbReference type="KEGG" id="gtr:GLOTRDRAFT_94687"/>
<evidence type="ECO:0000313" key="3">
    <source>
        <dbReference type="Proteomes" id="UP000030669"/>
    </source>
</evidence>
<reference evidence="2 3" key="1">
    <citation type="journal article" date="2012" name="Science">
        <title>The Paleozoic origin of enzymatic lignin decomposition reconstructed from 31 fungal genomes.</title>
        <authorList>
            <person name="Floudas D."/>
            <person name="Binder M."/>
            <person name="Riley R."/>
            <person name="Barry K."/>
            <person name="Blanchette R.A."/>
            <person name="Henrissat B."/>
            <person name="Martinez A.T."/>
            <person name="Otillar R."/>
            <person name="Spatafora J.W."/>
            <person name="Yadav J.S."/>
            <person name="Aerts A."/>
            <person name="Benoit I."/>
            <person name="Boyd A."/>
            <person name="Carlson A."/>
            <person name="Copeland A."/>
            <person name="Coutinho P.M."/>
            <person name="de Vries R.P."/>
            <person name="Ferreira P."/>
            <person name="Findley K."/>
            <person name="Foster B."/>
            <person name="Gaskell J."/>
            <person name="Glotzer D."/>
            <person name="Gorecki P."/>
            <person name="Heitman J."/>
            <person name="Hesse C."/>
            <person name="Hori C."/>
            <person name="Igarashi K."/>
            <person name="Jurgens J.A."/>
            <person name="Kallen N."/>
            <person name="Kersten P."/>
            <person name="Kohler A."/>
            <person name="Kuees U."/>
            <person name="Kumar T.K.A."/>
            <person name="Kuo A."/>
            <person name="LaButti K."/>
            <person name="Larrondo L.F."/>
            <person name="Lindquist E."/>
            <person name="Ling A."/>
            <person name="Lombard V."/>
            <person name="Lucas S."/>
            <person name="Lundell T."/>
            <person name="Martin R."/>
            <person name="McLaughlin D.J."/>
            <person name="Morgenstern I."/>
            <person name="Morin E."/>
            <person name="Murat C."/>
            <person name="Nagy L.G."/>
            <person name="Nolan M."/>
            <person name="Ohm R.A."/>
            <person name="Patyshakuliyeva A."/>
            <person name="Rokas A."/>
            <person name="Ruiz-Duenas F.J."/>
            <person name="Sabat G."/>
            <person name="Salamov A."/>
            <person name="Samejima M."/>
            <person name="Schmutz J."/>
            <person name="Slot J.C."/>
            <person name="St John F."/>
            <person name="Stenlid J."/>
            <person name="Sun H."/>
            <person name="Sun S."/>
            <person name="Syed K."/>
            <person name="Tsang A."/>
            <person name="Wiebenga A."/>
            <person name="Young D."/>
            <person name="Pisabarro A."/>
            <person name="Eastwood D.C."/>
            <person name="Martin F."/>
            <person name="Cullen D."/>
            <person name="Grigoriev I.V."/>
            <person name="Hibbett D.S."/>
        </authorList>
    </citation>
    <scope>NUCLEOTIDE SEQUENCE [LARGE SCALE GENOMIC DNA]</scope>
    <source>
        <strain evidence="2 3">ATCC 11539</strain>
    </source>
</reference>
<evidence type="ECO:0000256" key="1">
    <source>
        <dbReference type="SAM" id="MobiDB-lite"/>
    </source>
</evidence>
<dbReference type="AlphaFoldDB" id="S7Q1M3"/>
<dbReference type="Proteomes" id="UP000030669">
    <property type="component" value="Unassembled WGS sequence"/>
</dbReference>
<evidence type="ECO:0000313" key="2">
    <source>
        <dbReference type="EMBL" id="EPQ53427.1"/>
    </source>
</evidence>
<name>S7Q1M3_GLOTA</name>
<gene>
    <name evidence="2" type="ORF">GLOTRDRAFT_94687</name>
</gene>
<organism evidence="2 3">
    <name type="scientific">Gloeophyllum trabeum (strain ATCC 11539 / FP-39264 / Madison 617)</name>
    <name type="common">Brown rot fungus</name>
    <dbReference type="NCBI Taxonomy" id="670483"/>
    <lineage>
        <taxon>Eukaryota</taxon>
        <taxon>Fungi</taxon>
        <taxon>Dikarya</taxon>
        <taxon>Basidiomycota</taxon>
        <taxon>Agaricomycotina</taxon>
        <taxon>Agaricomycetes</taxon>
        <taxon>Gloeophyllales</taxon>
        <taxon>Gloeophyllaceae</taxon>
        <taxon>Gloeophyllum</taxon>
    </lineage>
</organism>
<keyword evidence="3" id="KW-1185">Reference proteome</keyword>
<dbReference type="OrthoDB" id="2963117at2759"/>
<dbReference type="GeneID" id="19309628"/>